<protein>
    <submittedName>
        <fullName evidence="1">Uncharacterized protein</fullName>
    </submittedName>
</protein>
<dbReference type="EMBL" id="VIVK01000001">
    <property type="protein sequence ID" value="TWD82830.1"/>
    <property type="molecule type" value="Genomic_DNA"/>
</dbReference>
<evidence type="ECO:0000313" key="1">
    <source>
        <dbReference type="EMBL" id="TWD82830.1"/>
    </source>
</evidence>
<gene>
    <name evidence="1" type="ORF">FB561_3974</name>
</gene>
<proteinExistence type="predicted"/>
<name>A0A561BVC7_9ACTN</name>
<accession>A0A561BVC7</accession>
<keyword evidence="2" id="KW-1185">Reference proteome</keyword>
<dbReference type="Proteomes" id="UP000318380">
    <property type="component" value="Unassembled WGS sequence"/>
</dbReference>
<reference evidence="1 2" key="1">
    <citation type="submission" date="2019-06" db="EMBL/GenBank/DDBJ databases">
        <title>Sequencing the genomes of 1000 actinobacteria strains.</title>
        <authorList>
            <person name="Klenk H.-P."/>
        </authorList>
    </citation>
    <scope>NUCLEOTIDE SEQUENCE [LARGE SCALE GENOMIC DNA]</scope>
    <source>
        <strain evidence="1 2">DSM 24683</strain>
    </source>
</reference>
<sequence>MTRLFQSMGDGLLSVFAPKIQASAACPPCRIVGQCGGCNGNRRYRSRVCYSGPGCQRETVTCVAVSECAP</sequence>
<organism evidence="1 2">
    <name type="scientific">Kribbella amoyensis</name>
    <dbReference type="NCBI Taxonomy" id="996641"/>
    <lineage>
        <taxon>Bacteria</taxon>
        <taxon>Bacillati</taxon>
        <taxon>Actinomycetota</taxon>
        <taxon>Actinomycetes</taxon>
        <taxon>Propionibacteriales</taxon>
        <taxon>Kribbellaceae</taxon>
        <taxon>Kribbella</taxon>
    </lineage>
</organism>
<dbReference type="AlphaFoldDB" id="A0A561BVC7"/>
<evidence type="ECO:0000313" key="2">
    <source>
        <dbReference type="Proteomes" id="UP000318380"/>
    </source>
</evidence>
<comment type="caution">
    <text evidence="1">The sequence shown here is derived from an EMBL/GenBank/DDBJ whole genome shotgun (WGS) entry which is preliminary data.</text>
</comment>